<evidence type="ECO:0000313" key="1">
    <source>
        <dbReference type="EMBL" id="GBF31885.1"/>
    </source>
</evidence>
<gene>
    <name evidence="1" type="ORF">DCCM_0069</name>
</gene>
<dbReference type="Proteomes" id="UP000239549">
    <property type="component" value="Unassembled WGS sequence"/>
</dbReference>
<comment type="caution">
    <text evidence="1">The sequence shown here is derived from an EMBL/GenBank/DDBJ whole genome shotgun (WGS) entry which is preliminary data.</text>
</comment>
<keyword evidence="2" id="KW-1185">Reference proteome</keyword>
<name>A0A2L2X6V5_9FIRM</name>
<protein>
    <submittedName>
        <fullName evidence="1">Uncharacterized protein</fullName>
    </submittedName>
</protein>
<organism evidence="1 2">
    <name type="scientific">Desulfocucumis palustris</name>
    <dbReference type="NCBI Taxonomy" id="1898651"/>
    <lineage>
        <taxon>Bacteria</taxon>
        <taxon>Bacillati</taxon>
        <taxon>Bacillota</taxon>
        <taxon>Clostridia</taxon>
        <taxon>Eubacteriales</taxon>
        <taxon>Desulfocucumaceae</taxon>
        <taxon>Desulfocucumis</taxon>
    </lineage>
</organism>
<dbReference type="AlphaFoldDB" id="A0A2L2X6V5"/>
<accession>A0A2L2X6V5</accession>
<dbReference type="RefSeq" id="WP_373855378.1">
    <property type="nucleotide sequence ID" value="NZ_BFAV01000003.1"/>
</dbReference>
<reference evidence="2" key="1">
    <citation type="submission" date="2018-02" db="EMBL/GenBank/DDBJ databases">
        <title>Genome sequence of Desulfocucumis palustris strain NAW-5.</title>
        <authorList>
            <person name="Watanabe M."/>
            <person name="Kojima H."/>
            <person name="Fukui M."/>
        </authorList>
    </citation>
    <scope>NUCLEOTIDE SEQUENCE [LARGE SCALE GENOMIC DNA]</scope>
    <source>
        <strain evidence="2">NAW-5</strain>
    </source>
</reference>
<dbReference type="EMBL" id="BFAV01000003">
    <property type="protein sequence ID" value="GBF31885.1"/>
    <property type="molecule type" value="Genomic_DNA"/>
</dbReference>
<sequence>MQVVWDMLSDKKIWSLLGDVNRKLDEDVTRLMLIEMFSRLKIVEEENLALRVLLMEEELVDEKLYQLTRKAVKDFLKKKDSQRAQESEFFASSGVSFPQWVNFKLTGKFESNNDLQL</sequence>
<evidence type="ECO:0000313" key="2">
    <source>
        <dbReference type="Proteomes" id="UP000239549"/>
    </source>
</evidence>
<proteinExistence type="predicted"/>